<dbReference type="AlphaFoldDB" id="A0A8H6IHK8"/>
<accession>A0A8H6IHK8</accession>
<organism evidence="2 3">
    <name type="scientific">Ephemerocybe angulata</name>
    <dbReference type="NCBI Taxonomy" id="980116"/>
    <lineage>
        <taxon>Eukaryota</taxon>
        <taxon>Fungi</taxon>
        <taxon>Dikarya</taxon>
        <taxon>Basidiomycota</taxon>
        <taxon>Agaricomycotina</taxon>
        <taxon>Agaricomycetes</taxon>
        <taxon>Agaricomycetidae</taxon>
        <taxon>Agaricales</taxon>
        <taxon>Agaricineae</taxon>
        <taxon>Psathyrellaceae</taxon>
        <taxon>Ephemerocybe</taxon>
    </lineage>
</organism>
<feature type="domain" description="Fungal-type protein kinase" evidence="1">
    <location>
        <begin position="564"/>
        <end position="662"/>
    </location>
</feature>
<dbReference type="Gene3D" id="1.10.510.10">
    <property type="entry name" value="Transferase(Phosphotransferase) domain 1"/>
    <property type="match status" value="1"/>
</dbReference>
<proteinExistence type="predicted"/>
<dbReference type="SUPFAM" id="SSF56112">
    <property type="entry name" value="Protein kinase-like (PK-like)"/>
    <property type="match status" value="1"/>
</dbReference>
<dbReference type="Proteomes" id="UP000521943">
    <property type="component" value="Unassembled WGS sequence"/>
</dbReference>
<evidence type="ECO:0000259" key="1">
    <source>
        <dbReference type="Pfam" id="PF17667"/>
    </source>
</evidence>
<name>A0A8H6IHK8_9AGAR</name>
<dbReference type="PANTHER" id="PTHR38248">
    <property type="entry name" value="FUNK1 6"/>
    <property type="match status" value="1"/>
</dbReference>
<dbReference type="InterPro" id="IPR040976">
    <property type="entry name" value="Pkinase_fungal"/>
</dbReference>
<keyword evidence="3" id="KW-1185">Reference proteome</keyword>
<dbReference type="EMBL" id="JACGCI010000002">
    <property type="protein sequence ID" value="KAF6765825.1"/>
    <property type="molecule type" value="Genomic_DNA"/>
</dbReference>
<feature type="domain" description="Fungal-type protein kinase" evidence="1">
    <location>
        <begin position="203"/>
        <end position="544"/>
    </location>
</feature>
<evidence type="ECO:0000313" key="2">
    <source>
        <dbReference type="EMBL" id="KAF6765825.1"/>
    </source>
</evidence>
<reference evidence="2 3" key="1">
    <citation type="submission" date="2020-07" db="EMBL/GenBank/DDBJ databases">
        <title>Comparative genomics of pyrophilous fungi reveals a link between fire events and developmental genes.</title>
        <authorList>
            <consortium name="DOE Joint Genome Institute"/>
            <person name="Steindorff A.S."/>
            <person name="Carver A."/>
            <person name="Calhoun S."/>
            <person name="Stillman K."/>
            <person name="Liu H."/>
            <person name="Lipzen A."/>
            <person name="Pangilinan J."/>
            <person name="Labutti K."/>
            <person name="Bruns T.D."/>
            <person name="Grigoriev I.V."/>
        </authorList>
    </citation>
    <scope>NUCLEOTIDE SEQUENCE [LARGE SCALE GENOMIC DNA]</scope>
    <source>
        <strain evidence="2 3">CBS 144469</strain>
    </source>
</reference>
<dbReference type="Pfam" id="PF17667">
    <property type="entry name" value="Pkinase_fungal"/>
    <property type="match status" value="2"/>
</dbReference>
<dbReference type="PROSITE" id="PS00109">
    <property type="entry name" value="PROTEIN_KINASE_TYR"/>
    <property type="match status" value="1"/>
</dbReference>
<dbReference type="PANTHER" id="PTHR38248:SF2">
    <property type="entry name" value="FUNK1 11"/>
    <property type="match status" value="1"/>
</dbReference>
<sequence>MASPNTQPNPALHAPALTKRQYTPPKANSRSMVDQVIEDHNLKGTRQFLLNTVANNLLGLPIEEWFKVALKDQDVKFNHGSATTVMQGILNRRQNVLDKDSGWAFLDVEGKEDDIYAGFEGIDEQINAVTKDKGYLSKDSNPSYLSKSRTTFVKCLPNKAAISPVYINVWKPDCRAILTNAACLKGRSPRSVPTRKKFLENMHNEFGNSEELNDIYHCAAIFEFKKEKSSRAENEAQILGGAANIMYGDPARRFVYGVTMEGPWTRLWLFDRGIVLVSDEFDANKDPVHLIRILLYLAFAKKAHLGYDLTVTRKVEKGDPTDPEAKDETYFIYEAGEKHYRTIGSPLYERGAFELLSRGVRVWTVQESDKNGKFNTQGTDQHVLKEGTDQHVLKDFWPLKDTPTESTIMENIISELKTDSDQDALRGYFLTVLHDGNVPVPPETEPLSHDWTTMVPEEAKQIKFAAFKSKPSADPESHRTPLLGFAAPVGKNRSRSGLLEALKMDRKYPQREHRRIIFEEVCTSFEKETNASTALTAIADIAEGKSFFLCTPSNGPDRSFTALNLLRKAGYIHRDISPGNCLIYESHGKLSDLEFCKPFLAESKGDSFSGTTEFMAAEVLTKRLLFRPEKLEDDSESEEPGNIYHPHPIHDLEALNWMTWWFFLSKTLPSASASAPSSAAVDHWRSEIWRPLFAQEGATRTLRRTALYTPSWIKGYAYVFMECGWDKKLMRALTPVLNFARTIGQEHEAIQQQPQDTDGKGNIRWPAKVFRAEPYTEYTKVLKKAAASLGNLELASIWDHVDA</sequence>
<evidence type="ECO:0000313" key="3">
    <source>
        <dbReference type="Proteomes" id="UP000521943"/>
    </source>
</evidence>
<dbReference type="InterPro" id="IPR008266">
    <property type="entry name" value="Tyr_kinase_AS"/>
</dbReference>
<protein>
    <recommendedName>
        <fullName evidence="1">Fungal-type protein kinase domain-containing protein</fullName>
    </recommendedName>
</protein>
<dbReference type="GO" id="GO:0004672">
    <property type="term" value="F:protein kinase activity"/>
    <property type="evidence" value="ECO:0007669"/>
    <property type="project" value="InterPro"/>
</dbReference>
<gene>
    <name evidence="2" type="ORF">DFP72DRAFT_1108795</name>
</gene>
<comment type="caution">
    <text evidence="2">The sequence shown here is derived from an EMBL/GenBank/DDBJ whole genome shotgun (WGS) entry which is preliminary data.</text>
</comment>
<dbReference type="OrthoDB" id="3271139at2759"/>
<dbReference type="InterPro" id="IPR011009">
    <property type="entry name" value="Kinase-like_dom_sf"/>
</dbReference>